<feature type="domain" description="Peptidase M14" evidence="9">
    <location>
        <begin position="115"/>
        <end position="439"/>
    </location>
</feature>
<evidence type="ECO:0000256" key="5">
    <source>
        <dbReference type="ARBA" id="ARBA00022833"/>
    </source>
</evidence>
<keyword evidence="11" id="KW-1185">Reference proteome</keyword>
<evidence type="ECO:0000256" key="3">
    <source>
        <dbReference type="ARBA" id="ARBA00022670"/>
    </source>
</evidence>
<dbReference type="AlphaFoldDB" id="A0A4R7T4R0"/>
<dbReference type="GO" id="GO:0008270">
    <property type="term" value="F:zinc ion binding"/>
    <property type="evidence" value="ECO:0007669"/>
    <property type="project" value="InterPro"/>
</dbReference>
<keyword evidence="10" id="KW-0121">Carboxypeptidase</keyword>
<comment type="caution">
    <text evidence="10">The sequence shown here is derived from an EMBL/GenBank/DDBJ whole genome shotgun (WGS) entry which is preliminary data.</text>
</comment>
<dbReference type="PANTHER" id="PTHR11705">
    <property type="entry name" value="PROTEASE FAMILY M14 CARBOXYPEPTIDASE A,B"/>
    <property type="match status" value="1"/>
</dbReference>
<evidence type="ECO:0000313" key="11">
    <source>
        <dbReference type="Proteomes" id="UP000295151"/>
    </source>
</evidence>
<organism evidence="10 11">
    <name type="scientific">Kribbella voronezhensis</name>
    <dbReference type="NCBI Taxonomy" id="2512212"/>
    <lineage>
        <taxon>Bacteria</taxon>
        <taxon>Bacillati</taxon>
        <taxon>Actinomycetota</taxon>
        <taxon>Actinomycetes</taxon>
        <taxon>Propionibacteriales</taxon>
        <taxon>Kribbellaceae</taxon>
        <taxon>Kribbella</taxon>
    </lineage>
</organism>
<dbReference type="InterPro" id="IPR000834">
    <property type="entry name" value="Peptidase_M14"/>
</dbReference>
<comment type="cofactor">
    <cofactor evidence="1">
        <name>Zn(2+)</name>
        <dbReference type="ChEBI" id="CHEBI:29105"/>
    </cofactor>
</comment>
<proteinExistence type="inferred from homology"/>
<name>A0A4R7T4R0_9ACTN</name>
<dbReference type="PANTHER" id="PTHR11705:SF143">
    <property type="entry name" value="SLL0236 PROTEIN"/>
    <property type="match status" value="1"/>
</dbReference>
<dbReference type="Proteomes" id="UP000295151">
    <property type="component" value="Unassembled WGS sequence"/>
</dbReference>
<evidence type="ECO:0000256" key="1">
    <source>
        <dbReference type="ARBA" id="ARBA00001947"/>
    </source>
</evidence>
<keyword evidence="4" id="KW-0378">Hydrolase</keyword>
<feature type="signal peptide" evidence="8">
    <location>
        <begin position="1"/>
        <end position="26"/>
    </location>
</feature>
<accession>A0A4R7T4R0</accession>
<keyword evidence="8" id="KW-0732">Signal</keyword>
<evidence type="ECO:0000256" key="6">
    <source>
        <dbReference type="ARBA" id="ARBA00023049"/>
    </source>
</evidence>
<dbReference type="RefSeq" id="WP_238157901.1">
    <property type="nucleotide sequence ID" value="NZ_SOCE01000001.1"/>
</dbReference>
<dbReference type="Gene3D" id="3.40.630.10">
    <property type="entry name" value="Zn peptidases"/>
    <property type="match status" value="1"/>
</dbReference>
<feature type="active site" description="Proton donor/acceptor" evidence="7">
    <location>
        <position position="402"/>
    </location>
</feature>
<evidence type="ECO:0000256" key="7">
    <source>
        <dbReference type="PROSITE-ProRule" id="PRU01379"/>
    </source>
</evidence>
<dbReference type="GO" id="GO:0006508">
    <property type="term" value="P:proteolysis"/>
    <property type="evidence" value="ECO:0007669"/>
    <property type="project" value="UniProtKB-KW"/>
</dbReference>
<dbReference type="PROSITE" id="PS52035">
    <property type="entry name" value="PEPTIDASE_M14"/>
    <property type="match status" value="1"/>
</dbReference>
<dbReference type="GO" id="GO:0004181">
    <property type="term" value="F:metallocarboxypeptidase activity"/>
    <property type="evidence" value="ECO:0007669"/>
    <property type="project" value="InterPro"/>
</dbReference>
<evidence type="ECO:0000313" key="10">
    <source>
        <dbReference type="EMBL" id="TDU86811.1"/>
    </source>
</evidence>
<dbReference type="SUPFAM" id="SSF53187">
    <property type="entry name" value="Zn-dependent exopeptidases"/>
    <property type="match status" value="1"/>
</dbReference>
<reference evidence="10 11" key="1">
    <citation type="submission" date="2019-03" db="EMBL/GenBank/DDBJ databases">
        <title>Genomic Encyclopedia of Type Strains, Phase III (KMG-III): the genomes of soil and plant-associated and newly described type strains.</title>
        <authorList>
            <person name="Whitman W."/>
        </authorList>
    </citation>
    <scope>NUCLEOTIDE SEQUENCE [LARGE SCALE GENOMIC DNA]</scope>
    <source>
        <strain evidence="10 11">VKM Ac-2575</strain>
    </source>
</reference>
<evidence type="ECO:0000256" key="4">
    <source>
        <dbReference type="ARBA" id="ARBA00022801"/>
    </source>
</evidence>
<evidence type="ECO:0000256" key="8">
    <source>
        <dbReference type="SAM" id="SignalP"/>
    </source>
</evidence>
<keyword evidence="5" id="KW-0862">Zinc</keyword>
<gene>
    <name evidence="10" type="ORF">EV138_0327</name>
</gene>
<comment type="similarity">
    <text evidence="2 7">Belongs to the peptidase M14 family.</text>
</comment>
<keyword evidence="3" id="KW-0645">Protease</keyword>
<dbReference type="GO" id="GO:0005615">
    <property type="term" value="C:extracellular space"/>
    <property type="evidence" value="ECO:0007669"/>
    <property type="project" value="TreeGrafter"/>
</dbReference>
<dbReference type="EMBL" id="SOCE01000001">
    <property type="protein sequence ID" value="TDU86811.1"/>
    <property type="molecule type" value="Genomic_DNA"/>
</dbReference>
<evidence type="ECO:0000259" key="9">
    <source>
        <dbReference type="PROSITE" id="PS52035"/>
    </source>
</evidence>
<dbReference type="Pfam" id="PF00246">
    <property type="entry name" value="Peptidase_M14"/>
    <property type="match status" value="1"/>
</dbReference>
<dbReference type="SMART" id="SM00631">
    <property type="entry name" value="Zn_pept"/>
    <property type="match status" value="1"/>
</dbReference>
<feature type="chain" id="PRO_5039344480" evidence="8">
    <location>
        <begin position="27"/>
        <end position="453"/>
    </location>
</feature>
<evidence type="ECO:0000256" key="2">
    <source>
        <dbReference type="ARBA" id="ARBA00005988"/>
    </source>
</evidence>
<protein>
    <submittedName>
        <fullName evidence="10">Zinc carboxypeptidase</fullName>
    </submittedName>
</protein>
<sequence>MRRIATSLAGLAVVAVAVAGFAPGSAAAPAREPVARADSAPAYYTLKLPTGLTMAQLVRDGYDISHGHGTRPIVVATPAEAKSLRDRGVLLAKSGSVYKPLVRGAGTTSTTYYGGYHNVLGHEQHNAAVASAHPDLVKLYDIGDSWKKAKGQGGHDIQALCITKLATGDCALNSTGKKPKFVLHAQIHARELSTGELAYRWIDLLVTSYGKDPAITSLVDSRELWVVPMANPDGVDVVASSPSQPVMQRKNVDSTTGGCPADDAGVDLNRNSGFQWDVHEGGPCEETYPGTKAVSEPETIAIQGLLDKIFRDTKGDVDQPAAVGTTGVFLTLHSFGNDILAPYGYTNTDAPDKAALVALGKKMSGFNGYPVSTGDGGIGYFAPGATDDWLYGTRGVPSYTFEVGPDSGSCGGFFPAYSCMDSTFWPKNKAAFLYAARAAASPYGTLPASNPVS</sequence>
<keyword evidence="6" id="KW-0482">Metalloprotease</keyword>